<dbReference type="Proteomes" id="UP000598467">
    <property type="component" value="Unassembled WGS sequence"/>
</dbReference>
<keyword evidence="2" id="KW-0547">Nucleotide-binding</keyword>
<dbReference type="InterPro" id="IPR011095">
    <property type="entry name" value="Dala_Dala_lig_C"/>
</dbReference>
<dbReference type="GO" id="GO:0018169">
    <property type="term" value="F:ribosomal S6-glutamic acid ligase activity"/>
    <property type="evidence" value="ECO:0007669"/>
    <property type="project" value="TreeGrafter"/>
</dbReference>
<proteinExistence type="predicted"/>
<keyword evidence="1 4" id="KW-0436">Ligase</keyword>
<reference evidence="4" key="1">
    <citation type="submission" date="2020-05" db="EMBL/GenBank/DDBJ databases">
        <title>Identification of trans-AT polyketide cluster in two marine bacteria, producers of a novel glutaramide-containing polyketide sesbanimide D and analogs.</title>
        <authorList>
            <person name="Kacar D."/>
            <person name="Rodriguez P."/>
            <person name="Canedo L."/>
            <person name="Gonzalez E."/>
            <person name="Galan B."/>
            <person name="De La Calle F."/>
            <person name="Garcia J.L."/>
        </authorList>
    </citation>
    <scope>NUCLEOTIDE SEQUENCE</scope>
    <source>
        <strain evidence="4">PHM038</strain>
    </source>
</reference>
<evidence type="ECO:0000256" key="1">
    <source>
        <dbReference type="ARBA" id="ARBA00022598"/>
    </source>
</evidence>
<dbReference type="AlphaFoldDB" id="A0A926NU41"/>
<evidence type="ECO:0000259" key="3">
    <source>
        <dbReference type="PROSITE" id="PS50975"/>
    </source>
</evidence>
<comment type="caution">
    <text evidence="4">The sequence shown here is derived from an EMBL/GenBank/DDBJ whole genome shotgun (WGS) entry which is preliminary data.</text>
</comment>
<evidence type="ECO:0000313" key="4">
    <source>
        <dbReference type="EMBL" id="MBD1546484.1"/>
    </source>
</evidence>
<dbReference type="GO" id="GO:0005737">
    <property type="term" value="C:cytoplasm"/>
    <property type="evidence" value="ECO:0007669"/>
    <property type="project" value="TreeGrafter"/>
</dbReference>
<protein>
    <submittedName>
        <fullName evidence="4">ATP-dependent carboxylate-amine ligase</fullName>
    </submittedName>
</protein>
<dbReference type="GO" id="GO:0009432">
    <property type="term" value="P:SOS response"/>
    <property type="evidence" value="ECO:0007669"/>
    <property type="project" value="TreeGrafter"/>
</dbReference>
<evidence type="ECO:0000256" key="2">
    <source>
        <dbReference type="PROSITE-ProRule" id="PRU00409"/>
    </source>
</evidence>
<dbReference type="SUPFAM" id="SSF56059">
    <property type="entry name" value="Glutathione synthetase ATP-binding domain-like"/>
    <property type="match status" value="1"/>
</dbReference>
<dbReference type="InterPro" id="IPR011761">
    <property type="entry name" value="ATP-grasp"/>
</dbReference>
<accession>A0A926NU41</accession>
<evidence type="ECO:0000313" key="5">
    <source>
        <dbReference type="Proteomes" id="UP000598467"/>
    </source>
</evidence>
<feature type="domain" description="ATP-grasp" evidence="3">
    <location>
        <begin position="61"/>
        <end position="325"/>
    </location>
</feature>
<dbReference type="EMBL" id="JABFCZ010000009">
    <property type="protein sequence ID" value="MBD1546484.1"/>
    <property type="molecule type" value="Genomic_DNA"/>
</dbReference>
<dbReference type="Pfam" id="PF07478">
    <property type="entry name" value="Dala_Dala_lig_C"/>
    <property type="match status" value="1"/>
</dbReference>
<dbReference type="PANTHER" id="PTHR21621">
    <property type="entry name" value="RIBOSOMAL PROTEIN S6 MODIFICATION PROTEIN"/>
    <property type="match status" value="1"/>
</dbReference>
<dbReference type="GO" id="GO:0046872">
    <property type="term" value="F:metal ion binding"/>
    <property type="evidence" value="ECO:0007669"/>
    <property type="project" value="InterPro"/>
</dbReference>
<sequence>MARLLSEYCAKNGLRLALDPQIGHAGYIEAPNGRRSWFKGTHFDLNPLGAAEIARDKAYTAHFLKEAGFQVPRGVLVSAPTAIDAIGRKNPARAERMIGPDHAQGFAAETGFPVFVKPNDGREGVDVLKISSPYQLETGLTRLFRHHDHLLVQEAVAGRDLRIVVLEGKVLCAIERRPAEIRGDGVRTVEVLLSDMPGQTRADLRLLAELAEQDLTLESVPESGRTVRLLPAANLSSGGTGAVVTDDLGSAFMEIAVLAGEKLGLNYFGVDMLVSNLSDPADGYAILEVNAAPGLNQLHPLGAAQATVAEAAYNRVFDAINRRLRA</sequence>
<name>A0A926NU41_9HYPH</name>
<keyword evidence="2" id="KW-0067">ATP-binding</keyword>
<dbReference type="Gene3D" id="3.30.470.20">
    <property type="entry name" value="ATP-grasp fold, B domain"/>
    <property type="match status" value="2"/>
</dbReference>
<dbReference type="GO" id="GO:0005524">
    <property type="term" value="F:ATP binding"/>
    <property type="evidence" value="ECO:0007669"/>
    <property type="project" value="UniProtKB-UniRule"/>
</dbReference>
<gene>
    <name evidence="4" type="ORF">HK439_09435</name>
</gene>
<dbReference type="PROSITE" id="PS50975">
    <property type="entry name" value="ATP_GRASP"/>
    <property type="match status" value="1"/>
</dbReference>
<dbReference type="PANTHER" id="PTHR21621:SF0">
    <property type="entry name" value="BETA-CITRYLGLUTAMATE SYNTHASE B-RELATED"/>
    <property type="match status" value="1"/>
</dbReference>
<organism evidence="4 5">
    <name type="scientific">Roseibium aggregatum</name>
    <dbReference type="NCBI Taxonomy" id="187304"/>
    <lineage>
        <taxon>Bacteria</taxon>
        <taxon>Pseudomonadati</taxon>
        <taxon>Pseudomonadota</taxon>
        <taxon>Alphaproteobacteria</taxon>
        <taxon>Hyphomicrobiales</taxon>
        <taxon>Stappiaceae</taxon>
        <taxon>Roseibium</taxon>
    </lineage>
</organism>
<dbReference type="GO" id="GO:0008716">
    <property type="term" value="F:D-alanine-D-alanine ligase activity"/>
    <property type="evidence" value="ECO:0007669"/>
    <property type="project" value="InterPro"/>
</dbReference>